<dbReference type="EMBL" id="QXIR01000030">
    <property type="protein sequence ID" value="RIW29725.1"/>
    <property type="molecule type" value="Genomic_DNA"/>
</dbReference>
<keyword evidence="2" id="KW-1185">Reference proteome</keyword>
<organism evidence="1 2">
    <name type="scientific">Bacillus salacetis</name>
    <dbReference type="NCBI Taxonomy" id="2315464"/>
    <lineage>
        <taxon>Bacteria</taxon>
        <taxon>Bacillati</taxon>
        <taxon>Bacillota</taxon>
        <taxon>Bacilli</taxon>
        <taxon>Bacillales</taxon>
        <taxon>Bacillaceae</taxon>
        <taxon>Bacillus</taxon>
    </lineage>
</organism>
<reference evidence="1 2" key="1">
    <citation type="submission" date="2018-09" db="EMBL/GenBank/DDBJ databases">
        <title>Bacillus saliacetes sp. nov., isolated from Thai shrimp paste (Ka-pi).</title>
        <authorList>
            <person name="Daroonpunt R."/>
            <person name="Tanasupawat S."/>
            <person name="Yiamsombut S."/>
        </authorList>
    </citation>
    <scope>NUCLEOTIDE SEQUENCE [LARGE SCALE GENOMIC DNA]</scope>
    <source>
        <strain evidence="1 2">SKP7-4</strain>
    </source>
</reference>
<gene>
    <name evidence="1" type="ORF">D3H55_18275</name>
</gene>
<dbReference type="Proteomes" id="UP000265801">
    <property type="component" value="Unassembled WGS sequence"/>
</dbReference>
<name>A0A3A1QRE4_9BACI</name>
<proteinExistence type="predicted"/>
<accession>A0A3A1QRE4</accession>
<evidence type="ECO:0000313" key="1">
    <source>
        <dbReference type="EMBL" id="RIW29725.1"/>
    </source>
</evidence>
<dbReference type="AlphaFoldDB" id="A0A3A1QRE4"/>
<comment type="caution">
    <text evidence="1">The sequence shown here is derived from an EMBL/GenBank/DDBJ whole genome shotgun (WGS) entry which is preliminary data.</text>
</comment>
<protein>
    <submittedName>
        <fullName evidence="1">Cytosolic protein</fullName>
    </submittedName>
</protein>
<evidence type="ECO:0000313" key="2">
    <source>
        <dbReference type="Proteomes" id="UP000265801"/>
    </source>
</evidence>
<sequence>MGVFSSIMTIFKSDIETSDSTADKQLKTHYYKSAQDKVFQAVLDLFSSSDYKVIGESRERGEVTAEKRGFPGYFIVVTSINVAPFESAVDFKISAEKKIPGSYPKMRQEIISHYNVLDSRLKRV</sequence>